<dbReference type="OrthoDB" id="6161818at2"/>
<evidence type="ECO:0008006" key="3">
    <source>
        <dbReference type="Google" id="ProtNLM"/>
    </source>
</evidence>
<gene>
    <name evidence="1" type="ORF">SAMN04487954_10374</name>
</gene>
<dbReference type="AlphaFoldDB" id="A0A1G8R464"/>
<accession>A0A1G8R464</accession>
<sequence length="171" mass="19107">MPTPSATAARLVFQCDELLALAKAHEGDELARYRRLAFGFLTFNTAISRLMASLGIECEKRLDTLRHAARQQETEATPFDGSDRRPAVETRHAASPFGFISHYGMAIDTLHQAVADADYSRRFYEHLQMASAVPAFHPTLTAIIKQKRAECDVLQEYLSSSDDLRYRASVG</sequence>
<reference evidence="1 2" key="1">
    <citation type="submission" date="2016-10" db="EMBL/GenBank/DDBJ databases">
        <authorList>
            <person name="de Groot N.N."/>
        </authorList>
    </citation>
    <scope>NUCLEOTIDE SEQUENCE [LARGE SCALE GENOMIC DNA]</scope>
    <source>
        <strain evidence="1 2">CGMCC 1.6133</strain>
    </source>
</reference>
<organism evidence="1 2">
    <name type="scientific">Billgrantia gudaonensis</name>
    <dbReference type="NCBI Taxonomy" id="376427"/>
    <lineage>
        <taxon>Bacteria</taxon>
        <taxon>Pseudomonadati</taxon>
        <taxon>Pseudomonadota</taxon>
        <taxon>Gammaproteobacteria</taxon>
        <taxon>Oceanospirillales</taxon>
        <taxon>Halomonadaceae</taxon>
        <taxon>Billgrantia</taxon>
    </lineage>
</organism>
<proteinExistence type="predicted"/>
<dbReference type="Proteomes" id="UP000198525">
    <property type="component" value="Unassembled WGS sequence"/>
</dbReference>
<dbReference type="EMBL" id="FNES01000003">
    <property type="protein sequence ID" value="SDJ11200.1"/>
    <property type="molecule type" value="Genomic_DNA"/>
</dbReference>
<dbReference type="RefSeq" id="WP_089683507.1">
    <property type="nucleotide sequence ID" value="NZ_FNES01000003.1"/>
</dbReference>
<keyword evidence="2" id="KW-1185">Reference proteome</keyword>
<name>A0A1G8R464_9GAMM</name>
<evidence type="ECO:0000313" key="1">
    <source>
        <dbReference type="EMBL" id="SDJ11200.1"/>
    </source>
</evidence>
<protein>
    <recommendedName>
        <fullName evidence="3">DUF2383 domain-containing protein</fullName>
    </recommendedName>
</protein>
<evidence type="ECO:0000313" key="2">
    <source>
        <dbReference type="Proteomes" id="UP000198525"/>
    </source>
</evidence>